<reference evidence="1 2" key="1">
    <citation type="journal article" date="2014" name="PLoS Genet.">
        <title>Analysis of the Phlebiopsis gigantea genome, transcriptome and secretome provides insight into its pioneer colonization strategies of wood.</title>
        <authorList>
            <person name="Hori C."/>
            <person name="Ishida T."/>
            <person name="Igarashi K."/>
            <person name="Samejima M."/>
            <person name="Suzuki H."/>
            <person name="Master E."/>
            <person name="Ferreira P."/>
            <person name="Ruiz-Duenas F.J."/>
            <person name="Held B."/>
            <person name="Canessa P."/>
            <person name="Larrondo L.F."/>
            <person name="Schmoll M."/>
            <person name="Druzhinina I.S."/>
            <person name="Kubicek C.P."/>
            <person name="Gaskell J.A."/>
            <person name="Kersten P."/>
            <person name="St John F."/>
            <person name="Glasner J."/>
            <person name="Sabat G."/>
            <person name="Splinter BonDurant S."/>
            <person name="Syed K."/>
            <person name="Yadav J."/>
            <person name="Mgbeahuruike A.C."/>
            <person name="Kovalchuk A."/>
            <person name="Asiegbu F.O."/>
            <person name="Lackner G."/>
            <person name="Hoffmeister D."/>
            <person name="Rencoret J."/>
            <person name="Gutierrez A."/>
            <person name="Sun H."/>
            <person name="Lindquist E."/>
            <person name="Barry K."/>
            <person name="Riley R."/>
            <person name="Grigoriev I.V."/>
            <person name="Henrissat B."/>
            <person name="Kues U."/>
            <person name="Berka R.M."/>
            <person name="Martinez A.T."/>
            <person name="Covert S.F."/>
            <person name="Blanchette R.A."/>
            <person name="Cullen D."/>
        </authorList>
    </citation>
    <scope>NUCLEOTIDE SEQUENCE [LARGE SCALE GENOMIC DNA]</scope>
    <source>
        <strain evidence="1 2">11061_1 CR5-6</strain>
    </source>
</reference>
<evidence type="ECO:0000313" key="2">
    <source>
        <dbReference type="Proteomes" id="UP000053257"/>
    </source>
</evidence>
<dbReference type="EMBL" id="KN840551">
    <property type="protein sequence ID" value="KIP05148.1"/>
    <property type="molecule type" value="Genomic_DNA"/>
</dbReference>
<accession>A0A0C3PH34</accession>
<keyword evidence="2" id="KW-1185">Reference proteome</keyword>
<organism evidence="1 2">
    <name type="scientific">Phlebiopsis gigantea (strain 11061_1 CR5-6)</name>
    <name type="common">White-rot fungus</name>
    <name type="synonym">Peniophora gigantea</name>
    <dbReference type="NCBI Taxonomy" id="745531"/>
    <lineage>
        <taxon>Eukaryota</taxon>
        <taxon>Fungi</taxon>
        <taxon>Dikarya</taxon>
        <taxon>Basidiomycota</taxon>
        <taxon>Agaricomycotina</taxon>
        <taxon>Agaricomycetes</taxon>
        <taxon>Polyporales</taxon>
        <taxon>Phanerochaetaceae</taxon>
        <taxon>Phlebiopsis</taxon>
    </lineage>
</organism>
<sequence>MRLPEFAPMPDCYVSSPRPLTTWTITWCPDLQYRSRMLAGKYSEDLSRWTRPFVVPQRVLTGHLLQKALCDKTSAKQVYLRVYTPDSLLFPVVIKRRRPPKMSATVVLIRDTKETSRIHAPNAGTGEHQ</sequence>
<name>A0A0C3PH34_PHLG1</name>
<gene>
    <name evidence="1" type="ORF">PHLGIDRAFT_164907</name>
</gene>
<evidence type="ECO:0000313" key="1">
    <source>
        <dbReference type="EMBL" id="KIP05148.1"/>
    </source>
</evidence>
<dbReference type="HOGENOM" id="CLU_1949594_0_0_1"/>
<protein>
    <submittedName>
        <fullName evidence="1">Uncharacterized protein</fullName>
    </submittedName>
</protein>
<dbReference type="Proteomes" id="UP000053257">
    <property type="component" value="Unassembled WGS sequence"/>
</dbReference>
<proteinExistence type="predicted"/>
<dbReference type="AlphaFoldDB" id="A0A0C3PH34"/>